<dbReference type="Proteomes" id="UP000735302">
    <property type="component" value="Unassembled WGS sequence"/>
</dbReference>
<reference evidence="1 2" key="1">
    <citation type="journal article" date="2021" name="Elife">
        <title>Chloroplast acquisition without the gene transfer in kleptoplastic sea slugs, Plakobranchus ocellatus.</title>
        <authorList>
            <person name="Maeda T."/>
            <person name="Takahashi S."/>
            <person name="Yoshida T."/>
            <person name="Shimamura S."/>
            <person name="Takaki Y."/>
            <person name="Nagai Y."/>
            <person name="Toyoda A."/>
            <person name="Suzuki Y."/>
            <person name="Arimoto A."/>
            <person name="Ishii H."/>
            <person name="Satoh N."/>
            <person name="Nishiyama T."/>
            <person name="Hasebe M."/>
            <person name="Maruyama T."/>
            <person name="Minagawa J."/>
            <person name="Obokata J."/>
            <person name="Shigenobu S."/>
        </authorList>
    </citation>
    <scope>NUCLEOTIDE SEQUENCE [LARGE SCALE GENOMIC DNA]</scope>
</reference>
<keyword evidence="2" id="KW-1185">Reference proteome</keyword>
<comment type="caution">
    <text evidence="1">The sequence shown here is derived from an EMBL/GenBank/DDBJ whole genome shotgun (WGS) entry which is preliminary data.</text>
</comment>
<dbReference type="EMBL" id="BLXT01001432">
    <property type="protein sequence ID" value="GFN85611.1"/>
    <property type="molecule type" value="Genomic_DNA"/>
</dbReference>
<dbReference type="AlphaFoldDB" id="A0AAV3YTZ9"/>
<name>A0AAV3YTZ9_9GAST</name>
<organism evidence="1 2">
    <name type="scientific">Plakobranchus ocellatus</name>
    <dbReference type="NCBI Taxonomy" id="259542"/>
    <lineage>
        <taxon>Eukaryota</taxon>
        <taxon>Metazoa</taxon>
        <taxon>Spiralia</taxon>
        <taxon>Lophotrochozoa</taxon>
        <taxon>Mollusca</taxon>
        <taxon>Gastropoda</taxon>
        <taxon>Heterobranchia</taxon>
        <taxon>Euthyneura</taxon>
        <taxon>Panpulmonata</taxon>
        <taxon>Sacoglossa</taxon>
        <taxon>Placobranchoidea</taxon>
        <taxon>Plakobranchidae</taxon>
        <taxon>Plakobranchus</taxon>
    </lineage>
</organism>
<evidence type="ECO:0000313" key="1">
    <source>
        <dbReference type="EMBL" id="GFN85611.1"/>
    </source>
</evidence>
<accession>A0AAV3YTZ9</accession>
<sequence length="111" mass="12369">MDNQPLLCGGRDQLVPRLLFDCQEMTTGHPAGCAIMLLSKILWEQGSKHVAHIPQISHAVGVRPSSCVTLNKKWHPVAQEMEQRYPCRAAISIIIQAIGQKELVTHITQSY</sequence>
<protein>
    <submittedName>
        <fullName evidence="1">Uncharacterized protein</fullName>
    </submittedName>
</protein>
<proteinExistence type="predicted"/>
<gene>
    <name evidence="1" type="ORF">PoB_001211700</name>
</gene>
<evidence type="ECO:0000313" key="2">
    <source>
        <dbReference type="Proteomes" id="UP000735302"/>
    </source>
</evidence>